<evidence type="ECO:0000256" key="2">
    <source>
        <dbReference type="ARBA" id="ARBA00022670"/>
    </source>
</evidence>
<dbReference type="PROSITE" id="PS50600">
    <property type="entry name" value="ULP_PROTEASE"/>
    <property type="match status" value="1"/>
</dbReference>
<proteinExistence type="inferred from homology"/>
<organism evidence="7 8">
    <name type="scientific">Favolaschia claudopus</name>
    <dbReference type="NCBI Taxonomy" id="2862362"/>
    <lineage>
        <taxon>Eukaryota</taxon>
        <taxon>Fungi</taxon>
        <taxon>Dikarya</taxon>
        <taxon>Basidiomycota</taxon>
        <taxon>Agaricomycotina</taxon>
        <taxon>Agaricomycetes</taxon>
        <taxon>Agaricomycetidae</taxon>
        <taxon>Agaricales</taxon>
        <taxon>Marasmiineae</taxon>
        <taxon>Mycenaceae</taxon>
        <taxon>Favolaschia</taxon>
    </lineage>
</organism>
<evidence type="ECO:0000256" key="1">
    <source>
        <dbReference type="ARBA" id="ARBA00005234"/>
    </source>
</evidence>
<evidence type="ECO:0000256" key="5">
    <source>
        <dbReference type="SAM" id="MobiDB-lite"/>
    </source>
</evidence>
<feature type="region of interest" description="Disordered" evidence="5">
    <location>
        <begin position="757"/>
        <end position="787"/>
    </location>
</feature>
<dbReference type="GO" id="GO:0005634">
    <property type="term" value="C:nucleus"/>
    <property type="evidence" value="ECO:0007669"/>
    <property type="project" value="TreeGrafter"/>
</dbReference>
<feature type="compositionally biased region" description="Low complexity" evidence="5">
    <location>
        <begin position="772"/>
        <end position="787"/>
    </location>
</feature>
<keyword evidence="4" id="KW-0788">Thiol protease</keyword>
<feature type="compositionally biased region" description="Basic residues" evidence="5">
    <location>
        <begin position="503"/>
        <end position="516"/>
    </location>
</feature>
<keyword evidence="8" id="KW-1185">Reference proteome</keyword>
<dbReference type="Gene3D" id="3.40.395.10">
    <property type="entry name" value="Adenoviral Proteinase, Chain A"/>
    <property type="match status" value="1"/>
</dbReference>
<evidence type="ECO:0000256" key="4">
    <source>
        <dbReference type="ARBA" id="ARBA00022807"/>
    </source>
</evidence>
<feature type="compositionally biased region" description="Basic residues" evidence="5">
    <location>
        <begin position="9"/>
        <end position="24"/>
    </location>
</feature>
<comment type="caution">
    <text evidence="7">The sequence shown here is derived from an EMBL/GenBank/DDBJ whole genome shotgun (WGS) entry which is preliminary data.</text>
</comment>
<feature type="region of interest" description="Disordered" evidence="5">
    <location>
        <begin position="497"/>
        <end position="516"/>
    </location>
</feature>
<feature type="non-terminal residue" evidence="7">
    <location>
        <position position="1"/>
    </location>
</feature>
<keyword evidence="3" id="KW-0378">Hydrolase</keyword>
<dbReference type="GO" id="GO:0006508">
    <property type="term" value="P:proteolysis"/>
    <property type="evidence" value="ECO:0007669"/>
    <property type="project" value="UniProtKB-KW"/>
</dbReference>
<dbReference type="InterPro" id="IPR003653">
    <property type="entry name" value="Peptidase_C48_C"/>
</dbReference>
<evidence type="ECO:0000256" key="3">
    <source>
        <dbReference type="ARBA" id="ARBA00022801"/>
    </source>
</evidence>
<gene>
    <name evidence="7" type="ORF">R3P38DRAFT_3415389</name>
</gene>
<feature type="compositionally biased region" description="Low complexity" evidence="5">
    <location>
        <begin position="30"/>
        <end position="43"/>
    </location>
</feature>
<dbReference type="EMBL" id="JAWWNJ010000001">
    <property type="protein sequence ID" value="KAK7063464.1"/>
    <property type="molecule type" value="Genomic_DNA"/>
</dbReference>
<evidence type="ECO:0000259" key="6">
    <source>
        <dbReference type="PROSITE" id="PS50600"/>
    </source>
</evidence>
<evidence type="ECO:0000313" key="8">
    <source>
        <dbReference type="Proteomes" id="UP001362999"/>
    </source>
</evidence>
<dbReference type="GO" id="GO:0016926">
    <property type="term" value="P:protein desumoylation"/>
    <property type="evidence" value="ECO:0007669"/>
    <property type="project" value="TreeGrafter"/>
</dbReference>
<reference evidence="7 8" key="1">
    <citation type="journal article" date="2024" name="J Genomics">
        <title>Draft genome sequencing and assembly of Favolaschia claudopus CIRM-BRFM 2984 isolated from oak limbs.</title>
        <authorList>
            <person name="Navarro D."/>
            <person name="Drula E."/>
            <person name="Chaduli D."/>
            <person name="Cazenave R."/>
            <person name="Ahrendt S."/>
            <person name="Wang J."/>
            <person name="Lipzen A."/>
            <person name="Daum C."/>
            <person name="Barry K."/>
            <person name="Grigoriev I.V."/>
            <person name="Favel A."/>
            <person name="Rosso M.N."/>
            <person name="Martin F."/>
        </authorList>
    </citation>
    <scope>NUCLEOTIDE SEQUENCE [LARGE SCALE GENOMIC DNA]</scope>
    <source>
        <strain evidence="7 8">CIRM-BRFM 2984</strain>
    </source>
</reference>
<name>A0AAW0EHD3_9AGAR</name>
<dbReference type="GO" id="GO:0016929">
    <property type="term" value="F:deSUMOylase activity"/>
    <property type="evidence" value="ECO:0007669"/>
    <property type="project" value="TreeGrafter"/>
</dbReference>
<dbReference type="Pfam" id="PF02902">
    <property type="entry name" value="Peptidase_C48"/>
    <property type="match status" value="1"/>
</dbReference>
<keyword evidence="2" id="KW-0645">Protease</keyword>
<dbReference type="SUPFAM" id="SSF54001">
    <property type="entry name" value="Cysteine proteinases"/>
    <property type="match status" value="1"/>
</dbReference>
<dbReference type="InterPro" id="IPR038765">
    <property type="entry name" value="Papain-like_cys_pep_sf"/>
</dbReference>
<protein>
    <recommendedName>
        <fullName evidence="6">Ubiquitin-like protease family profile domain-containing protein</fullName>
    </recommendedName>
</protein>
<dbReference type="Proteomes" id="UP001362999">
    <property type="component" value="Unassembled WGS sequence"/>
</dbReference>
<dbReference type="PANTHER" id="PTHR12606:SF141">
    <property type="entry name" value="GH15225P-RELATED"/>
    <property type="match status" value="1"/>
</dbReference>
<evidence type="ECO:0000313" key="7">
    <source>
        <dbReference type="EMBL" id="KAK7063464.1"/>
    </source>
</evidence>
<accession>A0AAW0EHD3</accession>
<comment type="similarity">
    <text evidence="1">Belongs to the peptidase C48 family.</text>
</comment>
<feature type="region of interest" description="Disordered" evidence="5">
    <location>
        <begin position="1"/>
        <end position="60"/>
    </location>
</feature>
<dbReference type="PANTHER" id="PTHR12606">
    <property type="entry name" value="SENTRIN/SUMO-SPECIFIC PROTEASE"/>
    <property type="match status" value="1"/>
</dbReference>
<sequence>EDSGDGKKRVGRPSKQWIKKKIKRGKEAVKAGLRGLLRSRSPSPSAPPPPPAHGGTGLALSGEHARDTLLAQEEYGVASERVDRTQTPVWLQSIDHARQGYRKIATLNTEDLPAWFNEQASDASFGFEITADDLAVVNIWQLHTHEDASPAQLMLLMASRFLRLQILDRGRRFGASAAAIQRDLVQNFMLRNTSGVDAPLPRHRIPTGKQVRDMLRAGKQRLRLARNPFRATKLMVDLNPRDMYYHTEHDFTAPDDKSKFTVAITDDFSLDSTILNTAGPDGTIFVDSTHRLRNENRAATTVLCTANEGKHVMPGAYLISANIQAPTIKNWFVETIKKIEARAQEVANDKSKIHDRDVAAQEQLFSRCKHIAENGFDFTNIMIDKSRSELNGLVDALRELGITNYYIRLCQFHVIFAILRFDFDDGSQGLGFAIPISIKAEILVLFRILQRCRSLDQWEATKRNFHEGLVYLLGNADRDELAARDAAERISVLSQGNHDVKKGSRPRGMPRARTKKAKQANKSVLDVVWDYFDKNWFVQPWIPLFTDIGMPPGQSRDGTWNTNNWAETAFKQFNTVFLDNKHNKRIDQLASVILNHHLPYFRFFPTPDRAPSKAFVELHDKANRLWEADAVQRTESPDAFTVDRVINGVPTQYTAVLMPLSCNCETYLFTGKACVDIIAARLLRANGPSAKWRAGLYGYHSPRFIKKRGPAKRIRLHRNSLLPNFYRDAPFTRTTVHLNRLHRLWRLGVLAIPGKRHPTHHAKLQPSPPPSVSSSAASAESGHAGESLTPEDLAIQTLENTTVWFNPEYKLRLDEIGVFVAFLNNSTIAIEQGIIFVAGAMELGFRDKLHLMNWMEPLTVEQLRAGGANFLADLVSTRDHQLVRHIVYFECRADHWTAFYHSVRAEHPGFVWMNSLHRPEEGAPFYDVRDQWLLNQFFVPQRPSAPPIFTGKLQTQPEYLGLQDDSFSCGFWAVLFGLSILLNFEPQTPKITVQDLKRRLRFIYMTFLADPEGVPAALLHNAFQDFNSLVRLDQFPAGSIISRRPPEFTRAVVPSLNVDSSARPVAAPTLLLPTASNAPLDSRYPNLLMAIPENTSWHITGGFDIPPSRLRKLVEDEWTSEYVIDGYLELFLQDYLRLRPGQERGDLPFLFGDSIFRNALVHAKRDPAGMAPPPRSNPRFGARVRWFEEVNIFEKQLLIIPVFWENNDHWLLATVFFSEKRVRIYDSWMSGADRRGRAVLGRVVEMLKWEHSKVYDGQQLPQGWMDAPPKDLLVQVPKQLNTVDCGIYMLAFIQAVAQDVDPTFMTFTPESAKQSRVSIANRLCGAIYANSDNHEALGILPKVARRRIPFNAVGHIVLCPSPFKRGVFLPARTIAVHLPERDYVTLEWLCDLLWMEDAERPHGQFVRSYEEWVDAASSFRTPAELPAIKWPASMLGNPRHISLVFPSSQRIEVVLSSHRTRLINQFLERVPQTSLFSQIQQDFLHRENLPTMELSSGATVSVPFEFAIAPSLTLWHVPPHERLVLDLTASVVESVLAQSPNGAGNDAVQDQFKELVEAVAAVSFCVAYVAHLTEVEEEQVYLALKEGRVEWSKTDSERMRDIYLHTCEGLLDEASLQIAVPDLPPPIPLIRLLT</sequence>
<feature type="domain" description="Ubiquitin-like protease family profile" evidence="6">
    <location>
        <begin position="1103"/>
        <end position="1296"/>
    </location>
</feature>